<protein>
    <recommendedName>
        <fullName evidence="3">Swt1-like HEPN domain-containing protein</fullName>
    </recommendedName>
</protein>
<keyword evidence="2" id="KW-1185">Reference proteome</keyword>
<evidence type="ECO:0000313" key="1">
    <source>
        <dbReference type="EMBL" id="MBS2963576.1"/>
    </source>
</evidence>
<dbReference type="AlphaFoldDB" id="A0A8J8BCY7"/>
<proteinExistence type="predicted"/>
<dbReference type="EMBL" id="JAGSXH010000029">
    <property type="protein sequence ID" value="MBS2963576.1"/>
    <property type="molecule type" value="Genomic_DNA"/>
</dbReference>
<gene>
    <name evidence="1" type="ORF">KGA66_10995</name>
</gene>
<accession>A0A8J8BCY7</accession>
<evidence type="ECO:0008006" key="3">
    <source>
        <dbReference type="Google" id="ProtNLM"/>
    </source>
</evidence>
<dbReference type="RefSeq" id="WP_211467397.1">
    <property type="nucleotide sequence ID" value="NZ_JAGSXH010000029.1"/>
</dbReference>
<dbReference type="Proteomes" id="UP000677913">
    <property type="component" value="Unassembled WGS sequence"/>
</dbReference>
<comment type="caution">
    <text evidence="1">The sequence shown here is derived from an EMBL/GenBank/DDBJ whole genome shotgun (WGS) entry which is preliminary data.</text>
</comment>
<name>A0A8J8BCY7_9ACTN</name>
<evidence type="ECO:0000313" key="2">
    <source>
        <dbReference type="Proteomes" id="UP000677913"/>
    </source>
</evidence>
<sequence>MLAWLAGGAGGRTETRPIVIEAWREKTPSATVSFLRQLVATAKEAGLPPLRRPRALIVAAAEDLPADLPDQLARDEIAVHWWWGAVGRLDTATVVAVNRPPTTGMVGRQQLLEAVVQATVTELSGPFLEVAAELAGWDGNPETLLEALRRAVSKTAEGDAVLPDRGDCPAGGNRPAQLALLAWSGGLIDSWDGRVRWHPAYDLADPRTISTRVWLAQHHALLPRLDEVREDFTDVVRRRARIPLARLDEKYGPRSFGAPTDPATGSGTGRTLTAMELGSMWGANLNGHIALNEVERRRLRVLWQSRNRLAHRIPLDAAQLHQLITELNA</sequence>
<reference evidence="1" key="1">
    <citation type="submission" date="2021-04" db="EMBL/GenBank/DDBJ databases">
        <title>Genome based classification of Actinospica acidithermotolerans sp. nov., an actinobacterium isolated from an Indonesian hot spring.</title>
        <authorList>
            <person name="Kusuma A.B."/>
            <person name="Putra K.E."/>
            <person name="Nafisah S."/>
            <person name="Loh J."/>
            <person name="Nouioui I."/>
            <person name="Goodfellow M."/>
        </authorList>
    </citation>
    <scope>NUCLEOTIDE SEQUENCE</scope>
    <source>
        <strain evidence="1">DSM 45618</strain>
    </source>
</reference>
<organism evidence="1 2">
    <name type="scientific">Actinocrinis puniceicyclus</name>
    <dbReference type="NCBI Taxonomy" id="977794"/>
    <lineage>
        <taxon>Bacteria</taxon>
        <taxon>Bacillati</taxon>
        <taxon>Actinomycetota</taxon>
        <taxon>Actinomycetes</taxon>
        <taxon>Catenulisporales</taxon>
        <taxon>Actinospicaceae</taxon>
        <taxon>Actinocrinis</taxon>
    </lineage>
</organism>